<comment type="catalytic activity">
    <reaction evidence="4 5">
        <text>L-cysteine + L-glutamate + ATP = gamma-L-glutamyl-L-cysteine + ADP + phosphate + H(+)</text>
        <dbReference type="Rhea" id="RHEA:13285"/>
        <dbReference type="ChEBI" id="CHEBI:15378"/>
        <dbReference type="ChEBI" id="CHEBI:29985"/>
        <dbReference type="ChEBI" id="CHEBI:30616"/>
        <dbReference type="ChEBI" id="CHEBI:35235"/>
        <dbReference type="ChEBI" id="CHEBI:43474"/>
        <dbReference type="ChEBI" id="CHEBI:58173"/>
        <dbReference type="ChEBI" id="CHEBI:456216"/>
        <dbReference type="EC" id="6.3.2.2"/>
    </reaction>
</comment>
<dbReference type="PANTHER" id="PTHR36510">
    <property type="entry name" value="GLUTAMATE--CYSTEINE LIGASE 2-RELATED"/>
    <property type="match status" value="1"/>
</dbReference>
<dbReference type="GO" id="GO:0005524">
    <property type="term" value="F:ATP binding"/>
    <property type="evidence" value="ECO:0007669"/>
    <property type="project" value="UniProtKB-KW"/>
</dbReference>
<comment type="function">
    <text evidence="5">ATP-dependent carboxylate-amine ligase which exhibits weak glutamate--cysteine ligase activity.</text>
</comment>
<protein>
    <recommendedName>
        <fullName evidence="5">Putative glutamate--cysteine ligase 2</fullName>
        <ecNumber evidence="5">6.3.2.2</ecNumber>
    </recommendedName>
    <alternativeName>
        <fullName evidence="5">Gamma-glutamylcysteine synthetase 2</fullName>
        <shortName evidence="5">GCS 2</shortName>
        <shortName evidence="5">Gamma-GCS 2</shortName>
    </alternativeName>
</protein>
<reference evidence="6" key="2">
    <citation type="submission" date="2023-01" db="EMBL/GenBank/DDBJ databases">
        <authorList>
            <person name="Sun Q."/>
            <person name="Evtushenko L."/>
        </authorList>
    </citation>
    <scope>NUCLEOTIDE SEQUENCE</scope>
    <source>
        <strain evidence="6">VKM Ac-1401</strain>
    </source>
</reference>
<dbReference type="RefSeq" id="WP_271178929.1">
    <property type="nucleotide sequence ID" value="NZ_BAAAJO010000003.1"/>
</dbReference>
<evidence type="ECO:0000313" key="6">
    <source>
        <dbReference type="EMBL" id="GLJ77766.1"/>
    </source>
</evidence>
<dbReference type="AlphaFoldDB" id="A0A9W6HC09"/>
<dbReference type="EC" id="6.3.2.2" evidence="5"/>
<dbReference type="NCBIfam" id="NF010043">
    <property type="entry name" value="PRK13517.1-3"/>
    <property type="match status" value="1"/>
</dbReference>
<comment type="similarity">
    <text evidence="5">Belongs to the glutamate--cysteine ligase type 2 family. YbdK subfamily.</text>
</comment>
<keyword evidence="3 5" id="KW-0067">ATP-binding</keyword>
<gene>
    <name evidence="6" type="primary">ybdK</name>
    <name evidence="6" type="ORF">GCM10017584_33400</name>
</gene>
<dbReference type="NCBIfam" id="NF010042">
    <property type="entry name" value="PRK13517.1-2"/>
    <property type="match status" value="1"/>
</dbReference>
<dbReference type="GO" id="GO:0004357">
    <property type="term" value="F:glutamate-cysteine ligase activity"/>
    <property type="evidence" value="ECO:0007669"/>
    <property type="project" value="UniProtKB-EC"/>
</dbReference>
<evidence type="ECO:0000256" key="5">
    <source>
        <dbReference type="HAMAP-Rule" id="MF_01609"/>
    </source>
</evidence>
<dbReference type="NCBIfam" id="TIGR02050">
    <property type="entry name" value="gshA_cyan_rel"/>
    <property type="match status" value="1"/>
</dbReference>
<dbReference type="Proteomes" id="UP001142372">
    <property type="component" value="Unassembled WGS sequence"/>
</dbReference>
<evidence type="ECO:0000313" key="7">
    <source>
        <dbReference type="Proteomes" id="UP001142372"/>
    </source>
</evidence>
<evidence type="ECO:0000256" key="2">
    <source>
        <dbReference type="ARBA" id="ARBA00022741"/>
    </source>
</evidence>
<dbReference type="Gene3D" id="3.30.590.20">
    <property type="match status" value="1"/>
</dbReference>
<dbReference type="EMBL" id="BSEN01000015">
    <property type="protein sequence ID" value="GLJ77766.1"/>
    <property type="molecule type" value="Genomic_DNA"/>
</dbReference>
<reference evidence="6" key="1">
    <citation type="journal article" date="2014" name="Int. J. Syst. Evol. Microbiol.">
        <title>Complete genome sequence of Corynebacterium casei LMG S-19264T (=DSM 44701T), isolated from a smear-ripened cheese.</title>
        <authorList>
            <consortium name="US DOE Joint Genome Institute (JGI-PGF)"/>
            <person name="Walter F."/>
            <person name="Albersmeier A."/>
            <person name="Kalinowski J."/>
            <person name="Ruckert C."/>
        </authorList>
    </citation>
    <scope>NUCLEOTIDE SEQUENCE</scope>
    <source>
        <strain evidence="6">VKM Ac-1401</strain>
    </source>
</reference>
<evidence type="ECO:0000256" key="3">
    <source>
        <dbReference type="ARBA" id="ARBA00022840"/>
    </source>
</evidence>
<dbReference type="InterPro" id="IPR014746">
    <property type="entry name" value="Gln_synth/guanido_kin_cat_dom"/>
</dbReference>
<keyword evidence="2 5" id="KW-0547">Nucleotide-binding</keyword>
<evidence type="ECO:0000256" key="4">
    <source>
        <dbReference type="ARBA" id="ARBA00048819"/>
    </source>
</evidence>
<dbReference type="InterPro" id="IPR050141">
    <property type="entry name" value="GCL_type2/YbdK_subfam"/>
</dbReference>
<organism evidence="6 7">
    <name type="scientific">Leifsonia poae</name>
    <dbReference type="NCBI Taxonomy" id="110933"/>
    <lineage>
        <taxon>Bacteria</taxon>
        <taxon>Bacillati</taxon>
        <taxon>Actinomycetota</taxon>
        <taxon>Actinomycetes</taxon>
        <taxon>Micrococcales</taxon>
        <taxon>Microbacteriaceae</taxon>
        <taxon>Leifsonia</taxon>
    </lineage>
</organism>
<evidence type="ECO:0000256" key="1">
    <source>
        <dbReference type="ARBA" id="ARBA00022598"/>
    </source>
</evidence>
<dbReference type="InterPro" id="IPR006336">
    <property type="entry name" value="GCS2"/>
</dbReference>
<proteinExistence type="inferred from homology"/>
<dbReference type="InterPro" id="IPR011793">
    <property type="entry name" value="YbdK"/>
</dbReference>
<dbReference type="SUPFAM" id="SSF55931">
    <property type="entry name" value="Glutamine synthetase/guanido kinase"/>
    <property type="match status" value="1"/>
</dbReference>
<sequence>MQIEFSESERSTVGIEWELALVDASTGDLVQIAQEVLQELGTDGEEHPQITHELLLNTIELVSRVHHTVPDAITDLQELIGLVRTVTDPLGVELMCAGTHPFAQWYDQKVTPNERYDRLLDRTQWWGRQMMIWGIHVHVGIDDRDKALPIVNGLLTYYPHLQALSASSPFWGGAKTGYASNRALMFQQLPTAGLPWQFGSWTNYEEYVQDLVTTGVVTDHSEVRWDIRPSPQWGTVEMRACDGLSTADEVGAVAALIHCLTDRMSQQLDDGVEPVTLQPWFVRENKWRAARYGLDAEIIVAPDGSERLVSDALRDLVVDLAPVAERLGCLAELETVDVILRDGASYQRQLAVAEANGGSLQAVVSSLTHELRDGLPR</sequence>
<dbReference type="GO" id="GO:0042398">
    <property type="term" value="P:modified amino acid biosynthetic process"/>
    <property type="evidence" value="ECO:0007669"/>
    <property type="project" value="InterPro"/>
</dbReference>
<name>A0A9W6HC09_9MICO</name>
<dbReference type="HAMAP" id="MF_01609">
    <property type="entry name" value="Glu_cys_ligase_2"/>
    <property type="match status" value="1"/>
</dbReference>
<accession>A0A9W6HC09</accession>
<dbReference type="NCBIfam" id="NF010044">
    <property type="entry name" value="PRK13517.1-4"/>
    <property type="match status" value="1"/>
</dbReference>
<comment type="caution">
    <text evidence="6">The sequence shown here is derived from an EMBL/GenBank/DDBJ whole genome shotgun (WGS) entry which is preliminary data.</text>
</comment>
<keyword evidence="1 5" id="KW-0436">Ligase</keyword>
<dbReference type="PANTHER" id="PTHR36510:SF1">
    <property type="entry name" value="GLUTAMATE--CYSTEINE LIGASE 2-RELATED"/>
    <property type="match status" value="1"/>
</dbReference>
<dbReference type="Pfam" id="PF04107">
    <property type="entry name" value="GCS2"/>
    <property type="match status" value="1"/>
</dbReference>
<keyword evidence="7" id="KW-1185">Reference proteome</keyword>